<evidence type="ECO:0000256" key="1">
    <source>
        <dbReference type="SAM" id="Phobius"/>
    </source>
</evidence>
<proteinExistence type="predicted"/>
<evidence type="ECO:0000313" key="2">
    <source>
        <dbReference type="EMBL" id="QHT80294.1"/>
    </source>
</evidence>
<accession>A0A6C0HIL8</accession>
<sequence>MANEQNKLFEKLDKSLQVFFELFFKKNGFVTWIIGVFLCGMVLILLKNMWFQPKSCSIKKP</sequence>
<keyword evidence="1" id="KW-1133">Transmembrane helix</keyword>
<keyword evidence="1" id="KW-0812">Transmembrane</keyword>
<dbReference type="AlphaFoldDB" id="A0A6C0HIL8"/>
<keyword evidence="1" id="KW-0472">Membrane</keyword>
<dbReference type="EMBL" id="MN739967">
    <property type="protein sequence ID" value="QHT80294.1"/>
    <property type="molecule type" value="Genomic_DNA"/>
</dbReference>
<protein>
    <submittedName>
        <fullName evidence="2">Uncharacterized protein</fullName>
    </submittedName>
</protein>
<reference evidence="2" key="1">
    <citation type="journal article" date="2020" name="Nature">
        <title>Giant virus diversity and host interactions through global metagenomics.</title>
        <authorList>
            <person name="Schulz F."/>
            <person name="Roux S."/>
            <person name="Paez-Espino D."/>
            <person name="Jungbluth S."/>
            <person name="Walsh D.A."/>
            <person name="Denef V.J."/>
            <person name="McMahon K.D."/>
            <person name="Konstantinidis K.T."/>
            <person name="Eloe-Fadrosh E.A."/>
            <person name="Kyrpides N.C."/>
            <person name="Woyke T."/>
        </authorList>
    </citation>
    <scope>NUCLEOTIDE SEQUENCE</scope>
    <source>
        <strain evidence="2">GVMAG-M-3300023184-120</strain>
    </source>
</reference>
<feature type="transmembrane region" description="Helical" evidence="1">
    <location>
        <begin position="29"/>
        <end position="50"/>
    </location>
</feature>
<name>A0A6C0HIL8_9ZZZZ</name>
<organism evidence="2">
    <name type="scientific">viral metagenome</name>
    <dbReference type="NCBI Taxonomy" id="1070528"/>
    <lineage>
        <taxon>unclassified sequences</taxon>
        <taxon>metagenomes</taxon>
        <taxon>organismal metagenomes</taxon>
    </lineage>
</organism>